<dbReference type="PANTHER" id="PTHR42718:SF39">
    <property type="entry name" value="ACTINORHODIN TRANSPORTER-RELATED"/>
    <property type="match status" value="1"/>
</dbReference>
<feature type="transmembrane region" description="Helical" evidence="5">
    <location>
        <begin position="203"/>
        <end position="226"/>
    </location>
</feature>
<feature type="transmembrane region" description="Helical" evidence="5">
    <location>
        <begin position="446"/>
        <end position="468"/>
    </location>
</feature>
<dbReference type="InterPro" id="IPR011701">
    <property type="entry name" value="MFS"/>
</dbReference>
<dbReference type="InterPro" id="IPR036259">
    <property type="entry name" value="MFS_trans_sf"/>
</dbReference>
<accession>A0ABN2WNH7</accession>
<feature type="transmembrane region" description="Helical" evidence="5">
    <location>
        <begin position="278"/>
        <end position="300"/>
    </location>
</feature>
<dbReference type="Pfam" id="PF07690">
    <property type="entry name" value="MFS_1"/>
    <property type="match status" value="1"/>
</dbReference>
<feature type="transmembrane region" description="Helical" evidence="5">
    <location>
        <begin position="372"/>
        <end position="399"/>
    </location>
</feature>
<feature type="transmembrane region" description="Helical" evidence="5">
    <location>
        <begin position="238"/>
        <end position="257"/>
    </location>
</feature>
<evidence type="ECO:0000256" key="4">
    <source>
        <dbReference type="ARBA" id="ARBA00023136"/>
    </source>
</evidence>
<comment type="caution">
    <text evidence="7">The sequence shown here is derived from an EMBL/GenBank/DDBJ whole genome shotgun (WGS) entry which is preliminary data.</text>
</comment>
<dbReference type="PANTHER" id="PTHR42718">
    <property type="entry name" value="MAJOR FACILITATOR SUPERFAMILY MULTIDRUG TRANSPORTER MFSC"/>
    <property type="match status" value="1"/>
</dbReference>
<feature type="transmembrane region" description="Helical" evidence="5">
    <location>
        <begin position="137"/>
        <end position="163"/>
    </location>
</feature>
<evidence type="ECO:0000256" key="5">
    <source>
        <dbReference type="SAM" id="Phobius"/>
    </source>
</evidence>
<sequence>MGAESLSRRKKPRIWPLYVATFLSTYTFSVANIAAPGMQVALELPASRTTLVIGAYSVSFAAGLIICGRLGDTYGRKRLFRIGIASILVTSILTALAPTQELLILGRLLQGCAAALTTPQILSSIQATLHGAARSRAISLYSVCAGSGTIGGNVLGGAVIGLLPPELAWRGALMTIAVIAAFAWTGSGYLAESRSPTPEGIDGLGSVILAGALLCFITGLTNASAVDPLRPLDSPGQLALTAALLAGSAVGALLLALHLRRRSAAARPAILPLPVIRVPAVAIGMALALLFFVMLSSFMYNYAVLTQEGLGIAPLTAGTGLIVNGGAFIVVSLFATRLLDRMGPRVMILGAGTQALGLAALATLAFTQTEPFLLWFQFTAVLIGGGQGLMFGPLISVVMNHVPDSVAGLTGGLIATAQQGGMGVGVATLSSLFTVLAHSMPIPLAFGWTTAVTVAVSLGFAALVVRLLHPR</sequence>
<keyword evidence="8" id="KW-1185">Reference proteome</keyword>
<proteinExistence type="predicted"/>
<feature type="transmembrane region" description="Helical" evidence="5">
    <location>
        <begin position="104"/>
        <end position="125"/>
    </location>
</feature>
<dbReference type="PROSITE" id="PS50850">
    <property type="entry name" value="MFS"/>
    <property type="match status" value="1"/>
</dbReference>
<evidence type="ECO:0000313" key="7">
    <source>
        <dbReference type="EMBL" id="GAA2096037.1"/>
    </source>
</evidence>
<gene>
    <name evidence="7" type="ORF">GCM10009823_15980</name>
</gene>
<feature type="transmembrane region" description="Helical" evidence="5">
    <location>
        <begin position="79"/>
        <end position="98"/>
    </location>
</feature>
<keyword evidence="2 5" id="KW-0812">Transmembrane</keyword>
<evidence type="ECO:0000256" key="3">
    <source>
        <dbReference type="ARBA" id="ARBA00022989"/>
    </source>
</evidence>
<dbReference type="Proteomes" id="UP001500984">
    <property type="component" value="Unassembled WGS sequence"/>
</dbReference>
<dbReference type="InterPro" id="IPR020846">
    <property type="entry name" value="MFS_dom"/>
</dbReference>
<keyword evidence="4 5" id="KW-0472">Membrane</keyword>
<dbReference type="EMBL" id="BAAAPZ010000005">
    <property type="protein sequence ID" value="GAA2096037.1"/>
    <property type="molecule type" value="Genomic_DNA"/>
</dbReference>
<feature type="domain" description="Major facilitator superfamily (MFS) profile" evidence="6">
    <location>
        <begin position="13"/>
        <end position="471"/>
    </location>
</feature>
<feature type="transmembrane region" description="Helical" evidence="5">
    <location>
        <begin position="169"/>
        <end position="191"/>
    </location>
</feature>
<reference evidence="7 8" key="1">
    <citation type="journal article" date="2019" name="Int. J. Syst. Evol. Microbiol.">
        <title>The Global Catalogue of Microorganisms (GCM) 10K type strain sequencing project: providing services to taxonomists for standard genome sequencing and annotation.</title>
        <authorList>
            <consortium name="The Broad Institute Genomics Platform"/>
            <consortium name="The Broad Institute Genome Sequencing Center for Infectious Disease"/>
            <person name="Wu L."/>
            <person name="Ma J."/>
        </authorList>
    </citation>
    <scope>NUCLEOTIDE SEQUENCE [LARGE SCALE GENOMIC DNA]</scope>
    <source>
        <strain evidence="7 8">JCM 15900</strain>
    </source>
</reference>
<feature type="transmembrane region" description="Helical" evidence="5">
    <location>
        <begin position="15"/>
        <end position="35"/>
    </location>
</feature>
<evidence type="ECO:0000313" key="8">
    <source>
        <dbReference type="Proteomes" id="UP001500984"/>
    </source>
</evidence>
<feature type="transmembrane region" description="Helical" evidence="5">
    <location>
        <begin position="47"/>
        <end position="67"/>
    </location>
</feature>
<protein>
    <submittedName>
        <fullName evidence="7">MFS transporter</fullName>
    </submittedName>
</protein>
<dbReference type="Gene3D" id="1.20.1250.20">
    <property type="entry name" value="MFS general substrate transporter like domains"/>
    <property type="match status" value="1"/>
</dbReference>
<dbReference type="SUPFAM" id="SSF103473">
    <property type="entry name" value="MFS general substrate transporter"/>
    <property type="match status" value="1"/>
</dbReference>
<keyword evidence="3 5" id="KW-1133">Transmembrane helix</keyword>
<feature type="transmembrane region" description="Helical" evidence="5">
    <location>
        <begin position="346"/>
        <end position="366"/>
    </location>
</feature>
<evidence type="ECO:0000256" key="1">
    <source>
        <dbReference type="ARBA" id="ARBA00004651"/>
    </source>
</evidence>
<comment type="subcellular location">
    <subcellularLocation>
        <location evidence="1">Cell membrane</location>
        <topology evidence="1">Multi-pass membrane protein</topology>
    </subcellularLocation>
</comment>
<name>A0ABN2WNH7_9MICO</name>
<dbReference type="Gene3D" id="1.20.1720.10">
    <property type="entry name" value="Multidrug resistance protein D"/>
    <property type="match status" value="1"/>
</dbReference>
<feature type="transmembrane region" description="Helical" evidence="5">
    <location>
        <begin position="312"/>
        <end position="334"/>
    </location>
</feature>
<dbReference type="RefSeq" id="WP_344336819.1">
    <property type="nucleotide sequence ID" value="NZ_BAAAPZ010000005.1"/>
</dbReference>
<evidence type="ECO:0000259" key="6">
    <source>
        <dbReference type="PROSITE" id="PS50850"/>
    </source>
</evidence>
<evidence type="ECO:0000256" key="2">
    <source>
        <dbReference type="ARBA" id="ARBA00022692"/>
    </source>
</evidence>
<organism evidence="7 8">
    <name type="scientific">Brevibacterium salitolerans</name>
    <dbReference type="NCBI Taxonomy" id="1403566"/>
    <lineage>
        <taxon>Bacteria</taxon>
        <taxon>Bacillati</taxon>
        <taxon>Actinomycetota</taxon>
        <taxon>Actinomycetes</taxon>
        <taxon>Micrococcales</taxon>
        <taxon>Brevibacteriaceae</taxon>
        <taxon>Brevibacterium</taxon>
    </lineage>
</organism>